<proteinExistence type="predicted"/>
<keyword evidence="2" id="KW-1185">Reference proteome</keyword>
<evidence type="ECO:0000313" key="1">
    <source>
        <dbReference type="EMBL" id="CAG8704395.1"/>
    </source>
</evidence>
<protein>
    <submittedName>
        <fullName evidence="1">9787_t:CDS:1</fullName>
    </submittedName>
</protein>
<evidence type="ECO:0000313" key="2">
    <source>
        <dbReference type="Proteomes" id="UP000789366"/>
    </source>
</evidence>
<dbReference type="Proteomes" id="UP000789366">
    <property type="component" value="Unassembled WGS sequence"/>
</dbReference>
<reference evidence="1" key="1">
    <citation type="submission" date="2021-06" db="EMBL/GenBank/DDBJ databases">
        <authorList>
            <person name="Kallberg Y."/>
            <person name="Tangrot J."/>
            <person name="Rosling A."/>
        </authorList>
    </citation>
    <scope>NUCLEOTIDE SEQUENCE</scope>
    <source>
        <strain evidence="1">28 12/20/2015</strain>
    </source>
</reference>
<feature type="non-terminal residue" evidence="1">
    <location>
        <position position="1"/>
    </location>
</feature>
<accession>A0ACA9PD04</accession>
<sequence length="196" mass="22394">ILEEKPDIFSNQEVLEIANDIHDNFYTSCKRIASVFEPIKQVINLLESNTASLADCFLGIVQIAAMLKKISTSNNFHTLAILAFNFCYQQFDISPYLLAYFLHPKYRSHGLKTRNFHNIDNFVKTELRNSALSETVISEIDYPNSIEKNEEEVEIVSSAKSDITMALQSLVDLSDQIFEVNNNPSFIDEEMNMIDL</sequence>
<gene>
    <name evidence="1" type="ORF">SPELUC_LOCUS11443</name>
</gene>
<name>A0ACA9PD04_9GLOM</name>
<dbReference type="EMBL" id="CAJVPW010024295">
    <property type="protein sequence ID" value="CAG8704395.1"/>
    <property type="molecule type" value="Genomic_DNA"/>
</dbReference>
<organism evidence="1 2">
    <name type="scientific">Cetraspora pellucida</name>
    <dbReference type="NCBI Taxonomy" id="1433469"/>
    <lineage>
        <taxon>Eukaryota</taxon>
        <taxon>Fungi</taxon>
        <taxon>Fungi incertae sedis</taxon>
        <taxon>Mucoromycota</taxon>
        <taxon>Glomeromycotina</taxon>
        <taxon>Glomeromycetes</taxon>
        <taxon>Diversisporales</taxon>
        <taxon>Gigasporaceae</taxon>
        <taxon>Cetraspora</taxon>
    </lineage>
</organism>
<comment type="caution">
    <text evidence="1">The sequence shown here is derived from an EMBL/GenBank/DDBJ whole genome shotgun (WGS) entry which is preliminary data.</text>
</comment>
<feature type="non-terminal residue" evidence="1">
    <location>
        <position position="196"/>
    </location>
</feature>